<organism evidence="1 2">
    <name type="scientific">Montanilutibacter psychrotolerans</name>
    <dbReference type="NCBI Taxonomy" id="1327343"/>
    <lineage>
        <taxon>Bacteria</taxon>
        <taxon>Pseudomonadati</taxon>
        <taxon>Pseudomonadota</taxon>
        <taxon>Gammaproteobacteria</taxon>
        <taxon>Lysobacterales</taxon>
        <taxon>Lysobacteraceae</taxon>
        <taxon>Montanilutibacter</taxon>
    </lineage>
</organism>
<dbReference type="SUPFAM" id="SSF54637">
    <property type="entry name" value="Thioesterase/thiol ester dehydrase-isomerase"/>
    <property type="match status" value="1"/>
</dbReference>
<name>A0A3M8SY59_9GAMM</name>
<gene>
    <name evidence="1" type="ORF">EER27_02655</name>
</gene>
<evidence type="ECO:0000313" key="1">
    <source>
        <dbReference type="EMBL" id="RNF86338.1"/>
    </source>
</evidence>
<dbReference type="Pfam" id="PF14539">
    <property type="entry name" value="DUF4442"/>
    <property type="match status" value="1"/>
</dbReference>
<dbReference type="InterPro" id="IPR029069">
    <property type="entry name" value="HotDog_dom_sf"/>
</dbReference>
<accession>A0A3M8SY59</accession>
<dbReference type="InterPro" id="IPR027961">
    <property type="entry name" value="DUF4442"/>
</dbReference>
<sequence length="165" mass="18926">MKANTLRHGLNLWPPFLFSGVHVRHISDDWRHAEVELRMRPWNRNYVGSHFGGSLFAMTDPFWMLLALKALGQDYIVWDRSGSIEFIKPGRGTVRARFDLTPHVLDEIRAATDGGDKYLCWFDTDVMDATGDVVARVRKQLYIRRKRERVGKVRTGDVPGEVATA</sequence>
<evidence type="ECO:0000313" key="2">
    <source>
        <dbReference type="Proteomes" id="UP000267049"/>
    </source>
</evidence>
<comment type="caution">
    <text evidence="1">The sequence shown here is derived from an EMBL/GenBank/DDBJ whole genome shotgun (WGS) entry which is preliminary data.</text>
</comment>
<dbReference type="RefSeq" id="WP_123086455.1">
    <property type="nucleotide sequence ID" value="NZ_RIBS01000001.1"/>
</dbReference>
<dbReference type="Proteomes" id="UP000267049">
    <property type="component" value="Unassembled WGS sequence"/>
</dbReference>
<dbReference type="OrthoDB" id="9814774at2"/>
<dbReference type="EMBL" id="RIBS01000001">
    <property type="protein sequence ID" value="RNF86338.1"/>
    <property type="molecule type" value="Genomic_DNA"/>
</dbReference>
<proteinExistence type="predicted"/>
<protein>
    <submittedName>
        <fullName evidence="1">DUF4442 domain-containing protein</fullName>
    </submittedName>
</protein>
<dbReference type="Gene3D" id="3.10.129.10">
    <property type="entry name" value="Hotdog Thioesterase"/>
    <property type="match status" value="1"/>
</dbReference>
<keyword evidence="2" id="KW-1185">Reference proteome</keyword>
<reference evidence="1 2" key="1">
    <citation type="submission" date="2018-11" db="EMBL/GenBank/DDBJ databases">
        <title>Lysobacter cryohumiis sp. nov., isolated from soil in the Tianshan Mountains, Xinjiang, China.</title>
        <authorList>
            <person name="Luo Y."/>
            <person name="Sheng H."/>
        </authorList>
    </citation>
    <scope>NUCLEOTIDE SEQUENCE [LARGE SCALE GENOMIC DNA]</scope>
    <source>
        <strain evidence="1 2">ZS60</strain>
    </source>
</reference>
<dbReference type="AlphaFoldDB" id="A0A3M8SY59"/>